<dbReference type="AlphaFoldDB" id="A6L9H5"/>
<keyword evidence="5" id="KW-1185">Reference proteome</keyword>
<evidence type="ECO:0000313" key="4">
    <source>
        <dbReference type="EMBL" id="ABR42339.1"/>
    </source>
</evidence>
<proteinExistence type="predicted"/>
<keyword evidence="4" id="KW-0326">Glycosidase</keyword>
<protein>
    <submittedName>
        <fullName evidence="4">Putative xylanase/chitin deacetylase</fullName>
    </submittedName>
</protein>
<name>A6L9H5_PARD8</name>
<dbReference type="Gene3D" id="3.20.20.370">
    <property type="entry name" value="Glycoside hydrolase/deacetylase"/>
    <property type="match status" value="1"/>
</dbReference>
<dbReference type="HOGENOM" id="CLU_030024_5_1_10"/>
<dbReference type="PATRIC" id="fig|435591.13.peg.549"/>
<evidence type="ECO:0000256" key="1">
    <source>
        <dbReference type="ARBA" id="ARBA00004613"/>
    </source>
</evidence>
<dbReference type="PROSITE" id="PS51677">
    <property type="entry name" value="NODB"/>
    <property type="match status" value="1"/>
</dbReference>
<dbReference type="GO" id="GO:0005576">
    <property type="term" value="C:extracellular region"/>
    <property type="evidence" value="ECO:0007669"/>
    <property type="project" value="UniProtKB-SubCell"/>
</dbReference>
<dbReference type="GO" id="GO:0016798">
    <property type="term" value="F:hydrolase activity, acting on glycosyl bonds"/>
    <property type="evidence" value="ECO:0007669"/>
    <property type="project" value="UniProtKB-KW"/>
</dbReference>
<reference evidence="4 5" key="1">
    <citation type="journal article" date="2007" name="PLoS Biol.">
        <title>Evolution of symbiotic bacteria in the distal human intestine.</title>
        <authorList>
            <person name="Xu J."/>
            <person name="Mahowald M.A."/>
            <person name="Ley R.E."/>
            <person name="Lozupone C.A."/>
            <person name="Hamady M."/>
            <person name="Martens E.C."/>
            <person name="Henrissat B."/>
            <person name="Coutinho P.M."/>
            <person name="Minx P."/>
            <person name="Latreille P."/>
            <person name="Cordum H."/>
            <person name="Van Brunt A."/>
            <person name="Kim K."/>
            <person name="Fulton R.S."/>
            <person name="Fulton L.A."/>
            <person name="Clifton S.W."/>
            <person name="Wilson R.K."/>
            <person name="Knight R.D."/>
            <person name="Gordon J.I."/>
        </authorList>
    </citation>
    <scope>NUCLEOTIDE SEQUENCE [LARGE SCALE GENOMIC DNA]</scope>
    <source>
        <strain evidence="5">ATCC 8503 / DSM 20701 / CIP 104284 / JCM 5825 / NCTC 11152</strain>
    </source>
</reference>
<keyword evidence="4" id="KW-0378">Hydrolase</keyword>
<dbReference type="eggNOG" id="COG0726">
    <property type="taxonomic scope" value="Bacteria"/>
</dbReference>
<dbReference type="EMBL" id="CP000140">
    <property type="protein sequence ID" value="ABR42339.1"/>
    <property type="molecule type" value="Genomic_DNA"/>
</dbReference>
<evidence type="ECO:0000313" key="5">
    <source>
        <dbReference type="Proteomes" id="UP000000566"/>
    </source>
</evidence>
<organism evidence="4 5">
    <name type="scientific">Parabacteroides distasonis (strain ATCC 8503 / DSM 20701 / CIP 104284 / JCM 5825 / NCTC 11152)</name>
    <dbReference type="NCBI Taxonomy" id="435591"/>
    <lineage>
        <taxon>Bacteria</taxon>
        <taxon>Pseudomonadati</taxon>
        <taxon>Bacteroidota</taxon>
        <taxon>Bacteroidia</taxon>
        <taxon>Bacteroidales</taxon>
        <taxon>Tannerellaceae</taxon>
        <taxon>Parabacteroides</taxon>
    </lineage>
</organism>
<dbReference type="InterPro" id="IPR011330">
    <property type="entry name" value="Glyco_hydro/deAcase_b/a-brl"/>
</dbReference>
<dbReference type="STRING" id="435591.BDI_0563"/>
<dbReference type="BioCyc" id="PDIS435591:G1G5A-580-MONOMER"/>
<dbReference type="Pfam" id="PF01522">
    <property type="entry name" value="Polysacc_deac_1"/>
    <property type="match status" value="1"/>
</dbReference>
<feature type="domain" description="NodB homology" evidence="3">
    <location>
        <begin position="71"/>
        <end position="245"/>
    </location>
</feature>
<dbReference type="CDD" id="cd10918">
    <property type="entry name" value="CE4_NodB_like_5s_6s"/>
    <property type="match status" value="1"/>
</dbReference>
<dbReference type="Proteomes" id="UP000000566">
    <property type="component" value="Chromosome"/>
</dbReference>
<accession>A6L9H5</accession>
<dbReference type="GO" id="GO:0045493">
    <property type="term" value="P:xylan catabolic process"/>
    <property type="evidence" value="ECO:0007669"/>
    <property type="project" value="UniProtKB-KW"/>
</dbReference>
<dbReference type="DNASU" id="5305718"/>
<dbReference type="InterPro" id="IPR002509">
    <property type="entry name" value="NODB_dom"/>
</dbReference>
<keyword evidence="4" id="KW-0119">Carbohydrate metabolism</keyword>
<gene>
    <name evidence="4" type="ordered locus">BDI_0563</name>
</gene>
<dbReference type="GO" id="GO:0016810">
    <property type="term" value="F:hydrolase activity, acting on carbon-nitrogen (but not peptide) bonds"/>
    <property type="evidence" value="ECO:0007669"/>
    <property type="project" value="InterPro"/>
</dbReference>
<dbReference type="RefSeq" id="WP_011966061.1">
    <property type="nucleotide sequence ID" value="NC_009615.1"/>
</dbReference>
<keyword evidence="4" id="KW-0858">Xylan degradation</keyword>
<sequence length="245" mass="28253">MNIKELVRTGIFLVGSFLGQNRSSRVIYYHDIHGCVSYTDMSTSLDLFKRHVEVIRKAGFEIVRDIKRSKGEIQIAFDDGFRGLLDCADWLVSQRVYPTVFIPTTLIGKEGYLSESEIMRLHEMGFNIQSHGVRHKNMSALIDEELQDDLCTSKTYFERLLGKTVDSVCYPQGYYSDRVISESLKAGYQKLYISVPGEYDMDKMVKHRSFFQSLSPIQARLALHGGMDILASHYQKLHYNTLHRY</sequence>
<dbReference type="PANTHER" id="PTHR34216:SF3">
    <property type="entry name" value="POLY-BETA-1,6-N-ACETYL-D-GLUCOSAMINE N-DEACETYLASE"/>
    <property type="match status" value="1"/>
</dbReference>
<dbReference type="PANTHER" id="PTHR34216">
    <property type="match status" value="1"/>
</dbReference>
<keyword evidence="4" id="KW-0624">Polysaccharide degradation</keyword>
<keyword evidence="2" id="KW-0732">Signal</keyword>
<evidence type="ECO:0000256" key="2">
    <source>
        <dbReference type="ARBA" id="ARBA00022729"/>
    </source>
</evidence>
<dbReference type="SUPFAM" id="SSF88713">
    <property type="entry name" value="Glycoside hydrolase/deacetylase"/>
    <property type="match status" value="1"/>
</dbReference>
<dbReference type="PaxDb" id="435591-BDI_0563"/>
<dbReference type="InterPro" id="IPR051398">
    <property type="entry name" value="Polysacch_Deacetylase"/>
</dbReference>
<dbReference type="KEGG" id="pdi:BDI_0563"/>
<evidence type="ECO:0000259" key="3">
    <source>
        <dbReference type="PROSITE" id="PS51677"/>
    </source>
</evidence>
<comment type="subcellular location">
    <subcellularLocation>
        <location evidence="1">Secreted</location>
    </subcellularLocation>
</comment>
<dbReference type="SMR" id="A6L9H5"/>